<dbReference type="AlphaFoldDB" id="A0A263BR59"/>
<sequence>MHSVYTVRYICEEYPSGNRYYYKQELITHDSWDNPDSLAWSHPRPISKRTYCKRKKGGYRTEHRFVNKAPAQIIHFPFQLP</sequence>
<accession>A0A263BR59</accession>
<protein>
    <submittedName>
        <fullName evidence="1">Uncharacterized protein</fullName>
    </submittedName>
</protein>
<proteinExistence type="predicted"/>
<keyword evidence="2" id="KW-1185">Reference proteome</keyword>
<dbReference type="EMBL" id="NPIA01000008">
    <property type="protein sequence ID" value="OZM56189.1"/>
    <property type="molecule type" value="Genomic_DNA"/>
</dbReference>
<name>A0A263BR59_9BACI</name>
<reference evidence="1 2" key="2">
    <citation type="submission" date="2017-09" db="EMBL/GenBank/DDBJ databases">
        <title>Bacillus patelloidae sp. nov., isolated from the intestinal tract of a marine limpet.</title>
        <authorList>
            <person name="Liu R."/>
            <person name="Dong C."/>
            <person name="Shao Z."/>
        </authorList>
    </citation>
    <scope>NUCLEOTIDE SEQUENCE [LARGE SCALE GENOMIC DNA]</scope>
    <source>
        <strain evidence="1 2">SA5d-4</strain>
    </source>
</reference>
<dbReference type="RefSeq" id="WP_094926144.1">
    <property type="nucleotide sequence ID" value="NZ_NPIA01000008.1"/>
</dbReference>
<dbReference type="Proteomes" id="UP000217083">
    <property type="component" value="Unassembled WGS sequence"/>
</dbReference>
<evidence type="ECO:0000313" key="1">
    <source>
        <dbReference type="EMBL" id="OZM56189.1"/>
    </source>
</evidence>
<gene>
    <name evidence="1" type="ORF">CIB95_13895</name>
</gene>
<comment type="caution">
    <text evidence="1">The sequence shown here is derived from an EMBL/GenBank/DDBJ whole genome shotgun (WGS) entry which is preliminary data.</text>
</comment>
<organism evidence="1 2">
    <name type="scientific">Lottiidibacillus patelloidae</name>
    <dbReference type="NCBI Taxonomy" id="2670334"/>
    <lineage>
        <taxon>Bacteria</taxon>
        <taxon>Bacillati</taxon>
        <taxon>Bacillota</taxon>
        <taxon>Bacilli</taxon>
        <taxon>Bacillales</taxon>
        <taxon>Bacillaceae</taxon>
        <taxon>Lottiidibacillus</taxon>
    </lineage>
</organism>
<reference evidence="2" key="1">
    <citation type="submission" date="2017-08" db="EMBL/GenBank/DDBJ databases">
        <authorList>
            <person name="Huang Z."/>
        </authorList>
    </citation>
    <scope>NUCLEOTIDE SEQUENCE [LARGE SCALE GENOMIC DNA]</scope>
    <source>
        <strain evidence="2">SA5d-4</strain>
    </source>
</reference>
<evidence type="ECO:0000313" key="2">
    <source>
        <dbReference type="Proteomes" id="UP000217083"/>
    </source>
</evidence>